<gene>
    <name evidence="2" type="ORF">Pla133_19160</name>
</gene>
<dbReference type="AlphaFoldDB" id="A0A518BIN0"/>
<feature type="transmembrane region" description="Helical" evidence="1">
    <location>
        <begin position="252"/>
        <end position="270"/>
    </location>
</feature>
<evidence type="ECO:0000313" key="2">
    <source>
        <dbReference type="EMBL" id="QDU66840.1"/>
    </source>
</evidence>
<accession>A0A518BIN0</accession>
<keyword evidence="1" id="KW-0812">Transmembrane</keyword>
<name>A0A518BIN0_9BACT</name>
<protein>
    <recommendedName>
        <fullName evidence="4">DUF819 family protein</fullName>
    </recommendedName>
</protein>
<feature type="transmembrane region" description="Helical" evidence="1">
    <location>
        <begin position="93"/>
        <end position="116"/>
    </location>
</feature>
<dbReference type="Proteomes" id="UP000316921">
    <property type="component" value="Chromosome"/>
</dbReference>
<dbReference type="PANTHER" id="PTHR34289:SF8">
    <property type="entry name" value="DUF819 DOMAIN-CONTAINING PROTEIN"/>
    <property type="match status" value="1"/>
</dbReference>
<dbReference type="Pfam" id="PF05684">
    <property type="entry name" value="DUF819"/>
    <property type="match status" value="1"/>
</dbReference>
<feature type="transmembrane region" description="Helical" evidence="1">
    <location>
        <begin position="64"/>
        <end position="81"/>
    </location>
</feature>
<proteinExistence type="predicted"/>
<dbReference type="InterPro" id="IPR008537">
    <property type="entry name" value="DUF819"/>
</dbReference>
<evidence type="ECO:0000256" key="1">
    <source>
        <dbReference type="SAM" id="Phobius"/>
    </source>
</evidence>
<feature type="transmembrane region" description="Helical" evidence="1">
    <location>
        <begin position="308"/>
        <end position="329"/>
    </location>
</feature>
<dbReference type="KEGG" id="pbap:Pla133_19160"/>
<feature type="transmembrane region" description="Helical" evidence="1">
    <location>
        <begin position="276"/>
        <end position="296"/>
    </location>
</feature>
<keyword evidence="1" id="KW-1133">Transmembrane helix</keyword>
<dbReference type="PANTHER" id="PTHR34289">
    <property type="entry name" value="PROTEIN, PUTATIVE (DUF819)-RELATED"/>
    <property type="match status" value="1"/>
</dbReference>
<keyword evidence="1" id="KW-0472">Membrane</keyword>
<feature type="transmembrane region" description="Helical" evidence="1">
    <location>
        <begin position="6"/>
        <end position="25"/>
    </location>
</feature>
<feature type="transmembrane region" description="Helical" evidence="1">
    <location>
        <begin position="366"/>
        <end position="389"/>
    </location>
</feature>
<feature type="transmembrane region" description="Helical" evidence="1">
    <location>
        <begin position="157"/>
        <end position="180"/>
    </location>
</feature>
<evidence type="ECO:0008006" key="4">
    <source>
        <dbReference type="Google" id="ProtNLM"/>
    </source>
</evidence>
<organism evidence="2 3">
    <name type="scientific">Engelhardtia mirabilis</name>
    <dbReference type="NCBI Taxonomy" id="2528011"/>
    <lineage>
        <taxon>Bacteria</taxon>
        <taxon>Pseudomonadati</taxon>
        <taxon>Planctomycetota</taxon>
        <taxon>Planctomycetia</taxon>
        <taxon>Planctomycetia incertae sedis</taxon>
        <taxon>Engelhardtia</taxon>
    </lineage>
</organism>
<feature type="transmembrane region" description="Helical" evidence="1">
    <location>
        <begin position="219"/>
        <end position="240"/>
    </location>
</feature>
<keyword evidence="3" id="KW-1185">Reference proteome</keyword>
<feature type="transmembrane region" description="Helical" evidence="1">
    <location>
        <begin position="128"/>
        <end position="150"/>
    </location>
</feature>
<evidence type="ECO:0000313" key="3">
    <source>
        <dbReference type="Proteomes" id="UP000316921"/>
    </source>
</evidence>
<dbReference type="RefSeq" id="WP_145064643.1">
    <property type="nucleotide sequence ID" value="NZ_CP036287.1"/>
</dbReference>
<dbReference type="EMBL" id="CP036287">
    <property type="protein sequence ID" value="QDU66840.1"/>
    <property type="molecule type" value="Genomic_DNA"/>
</dbReference>
<reference evidence="2 3" key="1">
    <citation type="submission" date="2019-02" db="EMBL/GenBank/DDBJ databases">
        <title>Deep-cultivation of Planctomycetes and their phenomic and genomic characterization uncovers novel biology.</title>
        <authorList>
            <person name="Wiegand S."/>
            <person name="Jogler M."/>
            <person name="Boedeker C."/>
            <person name="Pinto D."/>
            <person name="Vollmers J."/>
            <person name="Rivas-Marin E."/>
            <person name="Kohn T."/>
            <person name="Peeters S.H."/>
            <person name="Heuer A."/>
            <person name="Rast P."/>
            <person name="Oberbeckmann S."/>
            <person name="Bunk B."/>
            <person name="Jeske O."/>
            <person name="Meyerdierks A."/>
            <person name="Storesund J.E."/>
            <person name="Kallscheuer N."/>
            <person name="Luecker S."/>
            <person name="Lage O.M."/>
            <person name="Pohl T."/>
            <person name="Merkel B.J."/>
            <person name="Hornburger P."/>
            <person name="Mueller R.-W."/>
            <person name="Bruemmer F."/>
            <person name="Labrenz M."/>
            <person name="Spormann A.M."/>
            <person name="Op den Camp H."/>
            <person name="Overmann J."/>
            <person name="Amann R."/>
            <person name="Jetten M.S.M."/>
            <person name="Mascher T."/>
            <person name="Medema M.H."/>
            <person name="Devos D.P."/>
            <person name="Kaster A.-K."/>
            <person name="Ovreas L."/>
            <person name="Rohde M."/>
            <person name="Galperin M.Y."/>
            <person name="Jogler C."/>
        </authorList>
    </citation>
    <scope>NUCLEOTIDE SEQUENCE [LARGE SCALE GENOMIC DNA]</scope>
    <source>
        <strain evidence="2 3">Pla133</strain>
    </source>
</reference>
<sequence length="395" mass="40234">MPSFEGTVPVLAVLCGAIVLSEWLVRRTFLRHVGTALLVIVVTAVLANLRIVPTYGNGTPLYDALFGEVIALAIFWLLLRVELRQVLRAGPAMLGLFAVGSIGIALGVTVAMWAVGGTATFGEHGAGLGAMFVGTYTGGSLNFNTLATIYRVMDDGALYAGAAVVDSLMTTVWMVVGVLLPRMLGGRGGKVAEALDTDGSSGPDLGLDDDSEQLHPIDLGLALGLGLGALAASRAISLQLDVRDIVHLHPNLILTLIALLLAQVPAIGRIKGTRVLGMFAVYLFLATIGALCDLNALASLGALAPQMLLFVSITLAVHGVLVFGAARLFGIAPELASVASQAGVGGGSSALALARSLGRSDLVLPAILVGSLGTATGTFLGMVVGSHVLGGATVG</sequence>
<feature type="transmembrane region" description="Helical" evidence="1">
    <location>
        <begin position="32"/>
        <end position="52"/>
    </location>
</feature>